<evidence type="ECO:0000313" key="5">
    <source>
        <dbReference type="Proteomes" id="UP000231962"/>
    </source>
</evidence>
<dbReference type="EMBL" id="NPDY01000004">
    <property type="protein sequence ID" value="PJZ70308.1"/>
    <property type="molecule type" value="Genomic_DNA"/>
</dbReference>
<dbReference type="Pfam" id="PF01408">
    <property type="entry name" value="GFO_IDH_MocA"/>
    <property type="match status" value="1"/>
</dbReference>
<dbReference type="Proteomes" id="UP000231990">
    <property type="component" value="Unassembled WGS sequence"/>
</dbReference>
<dbReference type="PANTHER" id="PTHR43249">
    <property type="entry name" value="UDP-N-ACETYL-2-AMINO-2-DEOXY-D-GLUCURONATE OXIDASE"/>
    <property type="match status" value="1"/>
</dbReference>
<dbReference type="GO" id="GO:0000166">
    <property type="term" value="F:nucleotide binding"/>
    <property type="evidence" value="ECO:0007669"/>
    <property type="project" value="InterPro"/>
</dbReference>
<evidence type="ECO:0000313" key="4">
    <source>
        <dbReference type="EMBL" id="PJZ72808.1"/>
    </source>
</evidence>
<dbReference type="Gene3D" id="3.30.360.10">
    <property type="entry name" value="Dihydrodipicolinate Reductase, domain 2"/>
    <property type="match status" value="1"/>
</dbReference>
<sequence>MNSKLKVGIAGYGIVGKRRREWIDRNQNFLTVAVCDRNKEQLANLSGNTAVYSDYVDMINKEDLDVLFVALTNDAAAHATELGLGKGMHVFCEKPPARSPEELCNIEKILDASPNLKLKYGFNHRYHDSVKEALQIVQSGRLGKVLSMRGVYGKSVLVRFANEWRSDRSVAGGGILLDQGIHMADLMRLFGGNIQEVKSFVSNSYWNFDVEDNAFALILFQSGVIGQLHSSATEWRHQFNLQINLTGGALVLEGILSGTKSYGQEILRIFDSKTEAFGNPREERVNYLEDNSWRDEINEFADCIVNDRVITTGSIADGRKTLELVYSIYKADSSWASRYGIV</sequence>
<dbReference type="InterPro" id="IPR052515">
    <property type="entry name" value="Gfo/Idh/MocA_Oxidoreductase"/>
</dbReference>
<feature type="domain" description="GFO/IDH/MocA-like oxidoreductase" evidence="2">
    <location>
        <begin position="131"/>
        <end position="250"/>
    </location>
</feature>
<feature type="domain" description="Gfo/Idh/MocA-like oxidoreductase N-terminal" evidence="1">
    <location>
        <begin position="5"/>
        <end position="110"/>
    </location>
</feature>
<reference evidence="5 6" key="1">
    <citation type="submission" date="2017-07" db="EMBL/GenBank/DDBJ databases">
        <title>Leptospira spp. isolated from tropical soils.</title>
        <authorList>
            <person name="Thibeaux R."/>
            <person name="Iraola G."/>
            <person name="Ferres I."/>
            <person name="Bierque E."/>
            <person name="Girault D."/>
            <person name="Soupe-Gilbert M.-E."/>
            <person name="Picardeau M."/>
            <person name="Goarant C."/>
        </authorList>
    </citation>
    <scope>NUCLEOTIDE SEQUENCE [LARGE SCALE GENOMIC DNA]</scope>
    <source>
        <strain evidence="4 6">FH1-B-B1</strain>
        <strain evidence="3 5">FH1-B-C1</strain>
    </source>
</reference>
<evidence type="ECO:0000259" key="1">
    <source>
        <dbReference type="Pfam" id="PF01408"/>
    </source>
</evidence>
<gene>
    <name evidence="3" type="ORF">CH360_06820</name>
    <name evidence="4" type="ORF">CH373_12150</name>
</gene>
<name>A0A2M9ZL66_9LEPT</name>
<keyword evidence="5" id="KW-1185">Reference proteome</keyword>
<dbReference type="RefSeq" id="WP_100713270.1">
    <property type="nucleotide sequence ID" value="NZ_NPDY01000004.1"/>
</dbReference>
<dbReference type="InterPro" id="IPR055170">
    <property type="entry name" value="GFO_IDH_MocA-like_dom"/>
</dbReference>
<dbReference type="InterPro" id="IPR036291">
    <property type="entry name" value="NAD(P)-bd_dom_sf"/>
</dbReference>
<dbReference type="OrthoDB" id="9815825at2"/>
<dbReference type="AlphaFoldDB" id="A0A2M9ZL66"/>
<dbReference type="Gene3D" id="3.40.50.720">
    <property type="entry name" value="NAD(P)-binding Rossmann-like Domain"/>
    <property type="match status" value="1"/>
</dbReference>
<dbReference type="InterPro" id="IPR000683">
    <property type="entry name" value="Gfo/Idh/MocA-like_OxRdtase_N"/>
</dbReference>
<protein>
    <submittedName>
        <fullName evidence="4">Oxidoreductase</fullName>
    </submittedName>
</protein>
<dbReference type="Proteomes" id="UP000231962">
    <property type="component" value="Unassembled WGS sequence"/>
</dbReference>
<dbReference type="SUPFAM" id="SSF51735">
    <property type="entry name" value="NAD(P)-binding Rossmann-fold domains"/>
    <property type="match status" value="1"/>
</dbReference>
<organism evidence="4 6">
    <name type="scientific">Leptospira perolatii</name>
    <dbReference type="NCBI Taxonomy" id="2023191"/>
    <lineage>
        <taxon>Bacteria</taxon>
        <taxon>Pseudomonadati</taxon>
        <taxon>Spirochaetota</taxon>
        <taxon>Spirochaetia</taxon>
        <taxon>Leptospirales</taxon>
        <taxon>Leptospiraceae</taxon>
        <taxon>Leptospira</taxon>
    </lineage>
</organism>
<dbReference type="SUPFAM" id="SSF55347">
    <property type="entry name" value="Glyceraldehyde-3-phosphate dehydrogenase-like, C-terminal domain"/>
    <property type="match status" value="1"/>
</dbReference>
<proteinExistence type="predicted"/>
<evidence type="ECO:0000259" key="2">
    <source>
        <dbReference type="Pfam" id="PF22725"/>
    </source>
</evidence>
<evidence type="ECO:0000313" key="6">
    <source>
        <dbReference type="Proteomes" id="UP000231990"/>
    </source>
</evidence>
<dbReference type="PANTHER" id="PTHR43249:SF1">
    <property type="entry name" value="D-GLUCOSIDE 3-DEHYDROGENASE"/>
    <property type="match status" value="1"/>
</dbReference>
<accession>A0A2M9ZL66</accession>
<comment type="caution">
    <text evidence="4">The sequence shown here is derived from an EMBL/GenBank/DDBJ whole genome shotgun (WGS) entry which is preliminary data.</text>
</comment>
<dbReference type="EMBL" id="NPDZ01000007">
    <property type="protein sequence ID" value="PJZ72808.1"/>
    <property type="molecule type" value="Genomic_DNA"/>
</dbReference>
<evidence type="ECO:0000313" key="3">
    <source>
        <dbReference type="EMBL" id="PJZ70308.1"/>
    </source>
</evidence>
<dbReference type="Pfam" id="PF22725">
    <property type="entry name" value="GFO_IDH_MocA_C3"/>
    <property type="match status" value="1"/>
</dbReference>